<proteinExistence type="predicted"/>
<name>F4W830_ACREC</name>
<dbReference type="AlphaFoldDB" id="F4W830"/>
<dbReference type="Proteomes" id="UP000007755">
    <property type="component" value="Unassembled WGS sequence"/>
</dbReference>
<evidence type="ECO:0000313" key="1">
    <source>
        <dbReference type="EMBL" id="EGI69700.1"/>
    </source>
</evidence>
<protein>
    <submittedName>
        <fullName evidence="1">Uncharacterized protein</fullName>
    </submittedName>
</protein>
<gene>
    <name evidence="1" type="ORF">G5I_01607</name>
</gene>
<keyword evidence="2" id="KW-1185">Reference proteome</keyword>
<dbReference type="EMBL" id="GL887888">
    <property type="protein sequence ID" value="EGI69700.1"/>
    <property type="molecule type" value="Genomic_DNA"/>
</dbReference>
<reference evidence="1" key="1">
    <citation type="submission" date="2011-02" db="EMBL/GenBank/DDBJ databases">
        <title>The genome of the leaf-cutting ant Acromyrmex echinatior suggests key adaptations to social evolution and fungus farming.</title>
        <authorList>
            <person name="Nygaard S."/>
            <person name="Zhang G."/>
        </authorList>
    </citation>
    <scope>NUCLEOTIDE SEQUENCE</scope>
</reference>
<sequence length="294" mass="34188">MHCIPRVDCGLLTSRTSHCGKCTAENIGMRLKKAQDERIARACSYLRALGTMYLTHHPQEIKLFRRIVPKFYHHGAAGKIDARKGSEIAKVMIEVVIHNIGGTRTWKEIKSLRKNQNGRRLVNRGWSNLSKERNNCEKNSEHRIQEHAQSKELYRASKILIYISYAVGFAEEFISPQEDTEPAGKDLEDQRLLLRKIFDGAGRSMYYRCTLKLKVAKNTAKTLPTRYSPLRWFQYLRLKKEFRQLTCLLGNMGPFVLQFRNFDRQKAFFIRYSRKLRETSSDQAGTKPFYGGNF</sequence>
<dbReference type="InParanoid" id="F4W830"/>
<evidence type="ECO:0000313" key="2">
    <source>
        <dbReference type="Proteomes" id="UP000007755"/>
    </source>
</evidence>
<organism evidence="2">
    <name type="scientific">Acromyrmex echinatior</name>
    <name type="common">Panamanian leafcutter ant</name>
    <name type="synonym">Acromyrmex octospinosus echinatior</name>
    <dbReference type="NCBI Taxonomy" id="103372"/>
    <lineage>
        <taxon>Eukaryota</taxon>
        <taxon>Metazoa</taxon>
        <taxon>Ecdysozoa</taxon>
        <taxon>Arthropoda</taxon>
        <taxon>Hexapoda</taxon>
        <taxon>Insecta</taxon>
        <taxon>Pterygota</taxon>
        <taxon>Neoptera</taxon>
        <taxon>Endopterygota</taxon>
        <taxon>Hymenoptera</taxon>
        <taxon>Apocrita</taxon>
        <taxon>Aculeata</taxon>
        <taxon>Formicoidea</taxon>
        <taxon>Formicidae</taxon>
        <taxon>Myrmicinae</taxon>
        <taxon>Acromyrmex</taxon>
    </lineage>
</organism>
<accession>F4W830</accession>